<feature type="domain" description="Putative Flp pilus-assembly TadG-like N-terminal" evidence="2">
    <location>
        <begin position="12"/>
        <end position="57"/>
    </location>
</feature>
<evidence type="ECO:0000259" key="2">
    <source>
        <dbReference type="Pfam" id="PF13400"/>
    </source>
</evidence>
<reference evidence="3" key="1">
    <citation type="submission" date="2024-05" db="EMBL/GenBank/DDBJ databases">
        <title>Planctomycetes of the genus Singulisphaera possess chitinolytic capabilities.</title>
        <authorList>
            <person name="Ivanova A."/>
        </authorList>
    </citation>
    <scope>NUCLEOTIDE SEQUENCE</scope>
    <source>
        <strain evidence="3">Ch08T</strain>
    </source>
</reference>
<keyword evidence="1" id="KW-0472">Membrane</keyword>
<evidence type="ECO:0000313" key="3">
    <source>
        <dbReference type="EMBL" id="XBH05817.1"/>
    </source>
</evidence>
<organism evidence="3">
    <name type="scientific">Singulisphaera sp. Ch08</name>
    <dbReference type="NCBI Taxonomy" id="3120278"/>
    <lineage>
        <taxon>Bacteria</taxon>
        <taxon>Pseudomonadati</taxon>
        <taxon>Planctomycetota</taxon>
        <taxon>Planctomycetia</taxon>
        <taxon>Isosphaerales</taxon>
        <taxon>Isosphaeraceae</taxon>
        <taxon>Singulisphaera</taxon>
    </lineage>
</organism>
<dbReference type="AlphaFoldDB" id="A0AAU7CL14"/>
<name>A0AAU7CL14_9BACT</name>
<dbReference type="EMBL" id="CP155447">
    <property type="protein sequence ID" value="XBH05817.1"/>
    <property type="molecule type" value="Genomic_DNA"/>
</dbReference>
<evidence type="ECO:0000256" key="1">
    <source>
        <dbReference type="SAM" id="Phobius"/>
    </source>
</evidence>
<protein>
    <submittedName>
        <fullName evidence="3">Tad domain-containing protein</fullName>
    </submittedName>
</protein>
<sequence length="800" mass="86664">MDHETSRSRGLIIPILAVAMVALMGFIALAIDIGMIAVARTQSQNAADSAAMAGARALNGDTDGGYNEAGAKTQALNVAMSSTIHAKGVPKSQIDIKVGSYTYSYAQAKFSPNIPSLSTDTPNLVKSTVSATGKNVFGRLLGSAAFNLSSTATAVHRPRDVAIILDLSGSMRFDSLLGAPYSGTRTQSNNPESVFPRFGHYSSLPGLQNTTGPDVIGSDTVGLANITVATDAGNPIVGDFYQNALGATPIPAFTPAPDSYATDPDGDTPLVKYRATTYGQTVQQITNGATFNGYTPIPFTGYTGPAVPEFKGYTRGPRYWGKTFFLWPPDPRTANDWRQKFFGTNDNTKLWDTSGNWRVPSSTTYSINYTAILAWIKQTPNPFPTKLRAGRILYYDAIPSTISTSSYPPSDLNQRFWKEYIDYVIGLYQKTSSSWDVVTKYTGYGDDYTWGTMKISAKPTGTGNANYMNYSDNPERPKLHFWFGPMTMIDFLGNYNMWSQYANWNPYWPGNCHEGPLWACKLGVQSALQDIRNNHPNDFVSLMYFSTPKYSASGSGSFNRVRVPLGRDYARLSDTLWFPPSTIDTPGTEIRPYDDDNLDVPRAFGGTTTVMGFMLAYNQFSGNSSLRTYAPSPAPAGEAGGLGRKGAQRLVILETDGMANTAASATLTNAGANNSYYKVRQPGEYPTNSGTVTTQIYSVVNQICALETASSPGYSTTRKPVLIHCMGLGPIFDPSTSSSQRDAALDLLQNIQYIGGTQASASTPLASYKIITGTSQQRADKIRQAFSAIMQDGVQVSLIE</sequence>
<dbReference type="RefSeq" id="WP_406698668.1">
    <property type="nucleotide sequence ID" value="NZ_CP155447.1"/>
</dbReference>
<dbReference type="Pfam" id="PF13400">
    <property type="entry name" value="Tad"/>
    <property type="match status" value="1"/>
</dbReference>
<gene>
    <name evidence="3" type="ORF">V5E97_07250</name>
</gene>
<dbReference type="Gene3D" id="3.40.50.410">
    <property type="entry name" value="von Willebrand factor, type A domain"/>
    <property type="match status" value="1"/>
</dbReference>
<accession>A0AAU7CL14</accession>
<keyword evidence="1" id="KW-1133">Transmembrane helix</keyword>
<feature type="transmembrane region" description="Helical" evidence="1">
    <location>
        <begin position="12"/>
        <end position="39"/>
    </location>
</feature>
<dbReference type="InterPro" id="IPR028087">
    <property type="entry name" value="Tad_N"/>
</dbReference>
<proteinExistence type="predicted"/>
<dbReference type="InterPro" id="IPR036465">
    <property type="entry name" value="vWFA_dom_sf"/>
</dbReference>
<keyword evidence="1" id="KW-0812">Transmembrane</keyword>